<accession>A0A7Y9WRN6</accession>
<evidence type="ECO:0000259" key="10">
    <source>
        <dbReference type="Pfam" id="PF00122"/>
    </source>
</evidence>
<comment type="similarity">
    <text evidence="2 8">Belongs to the cation transport ATPase (P-type) (TC 3.A.3) family. Type IB subfamily.</text>
</comment>
<evidence type="ECO:0000256" key="9">
    <source>
        <dbReference type="SAM" id="MobiDB-lite"/>
    </source>
</evidence>
<evidence type="ECO:0000256" key="1">
    <source>
        <dbReference type="ARBA" id="ARBA00004370"/>
    </source>
</evidence>
<feature type="transmembrane region" description="Helical" evidence="8">
    <location>
        <begin position="316"/>
        <end position="343"/>
    </location>
</feature>
<dbReference type="SUPFAM" id="SSF81665">
    <property type="entry name" value="Calcium ATPase, transmembrane domain M"/>
    <property type="match status" value="1"/>
</dbReference>
<keyword evidence="8" id="KW-0547">Nucleotide-binding</keyword>
<dbReference type="RefSeq" id="WP_179745422.1">
    <property type="nucleotide sequence ID" value="NZ_JACCAS010000002.1"/>
</dbReference>
<name>A0A7Y9WRN6_9BURK</name>
<dbReference type="InterPro" id="IPR001757">
    <property type="entry name" value="P_typ_ATPase"/>
</dbReference>
<feature type="transmembrane region" description="Helical" evidence="8">
    <location>
        <begin position="65"/>
        <end position="84"/>
    </location>
</feature>
<keyword evidence="5 8" id="KW-0472">Membrane</keyword>
<reference evidence="11 12" key="1">
    <citation type="submission" date="2020-07" db="EMBL/GenBank/DDBJ databases">
        <title>Exploring microbial biodiversity for novel pathways involved in the catabolism of aromatic compounds derived from lignin.</title>
        <authorList>
            <person name="Elkins J."/>
        </authorList>
    </citation>
    <scope>NUCLEOTIDE SEQUENCE [LARGE SCALE GENOMIC DNA]</scope>
    <source>
        <strain evidence="11 12">H2C3C</strain>
    </source>
</reference>
<feature type="transmembrane region" description="Helical" evidence="8">
    <location>
        <begin position="292"/>
        <end position="310"/>
    </location>
</feature>
<dbReference type="InterPro" id="IPR051014">
    <property type="entry name" value="Cation_Transport_ATPase_IB"/>
</dbReference>
<sequence length="703" mass="72591">MSASIGPVRGGEGREGHANAEHAGHSHAEHSHAEHTHAAHSPHRPASAPSIPLSASEQRTVTRQIALALLAGGLLILSTAWHAFAPADEALSQVLAGLASLVVAGPVFAGAWHSLKSPSLHGVTDRLIALAMLAAWAVGDMATAALLPIVMTFGHALEERSVLGSQEAIRALGRLTSGKVRRVGADGSLEEVPYEALQAGDRIEVAAGERIPADGVVLHGQSSVDNAAITGESVPLDVDTGAAVFGGAMNLDGPLRIEVLHAGKQSTLGKIIELMQRAEQAKPPITQMLERYMGGYLCLVLLIAAIVWFTSANASAMLAVIVAACPCALVLAAPSTAIAGIAVGARHGILFRSAAFLDKFAQIDSLVIDKTGTLTYGELRVERVLLQEGVDTAQVLELAVRLGGSSAHPVSRALVRYATEAGRGGGGVGVGVGVGETPLEHARELRGLGVVADTVDGVAVLGRHGLLSDYVQDLPEPPREIDGPCVGLALNGRLLAWFGFADALRAEAKHALEDLRALGLTRQTLLTGDRAAVARKVAAQTGIEIVVAEALPHDKLDYVVQEMAQGYHPLVVGDGLNDVLAIKAGPTSVAMGERGIDIAVASADVVLLGDDLRRIATCVRLGRRCLQTATINAAIGLAWTVAVIVLAATGTLGAVWIALLHNLGTFIVIANAGRLLRMDEDSDSAGLAHAGVAQESGSTSVSA</sequence>
<dbReference type="Gene3D" id="3.40.1110.10">
    <property type="entry name" value="Calcium-transporting ATPase, cytoplasmic domain N"/>
    <property type="match status" value="1"/>
</dbReference>
<evidence type="ECO:0000256" key="2">
    <source>
        <dbReference type="ARBA" id="ARBA00006024"/>
    </source>
</evidence>
<evidence type="ECO:0000256" key="8">
    <source>
        <dbReference type="RuleBase" id="RU362081"/>
    </source>
</evidence>
<dbReference type="Gene3D" id="3.40.50.1000">
    <property type="entry name" value="HAD superfamily/HAD-like"/>
    <property type="match status" value="1"/>
</dbReference>
<dbReference type="Pfam" id="PF00122">
    <property type="entry name" value="E1-E2_ATPase"/>
    <property type="match status" value="1"/>
</dbReference>
<proteinExistence type="inferred from homology"/>
<dbReference type="Proteomes" id="UP000540929">
    <property type="component" value="Unassembled WGS sequence"/>
</dbReference>
<feature type="compositionally biased region" description="Low complexity" evidence="9">
    <location>
        <begin position="44"/>
        <end position="55"/>
    </location>
</feature>
<dbReference type="SUPFAM" id="SSF81653">
    <property type="entry name" value="Calcium ATPase, transduction domain A"/>
    <property type="match status" value="1"/>
</dbReference>
<feature type="transmembrane region" description="Helical" evidence="8">
    <location>
        <begin position="96"/>
        <end position="115"/>
    </location>
</feature>
<keyword evidence="12" id="KW-1185">Reference proteome</keyword>
<dbReference type="EC" id="7.2.2.12" evidence="6"/>
<keyword evidence="3 8" id="KW-0812">Transmembrane</keyword>
<dbReference type="NCBIfam" id="TIGR01525">
    <property type="entry name" value="ATPase-IB_hvy"/>
    <property type="match status" value="1"/>
</dbReference>
<dbReference type="InterPro" id="IPR036412">
    <property type="entry name" value="HAD-like_sf"/>
</dbReference>
<feature type="transmembrane region" description="Helical" evidence="8">
    <location>
        <begin position="127"/>
        <end position="150"/>
    </location>
</feature>
<dbReference type="EMBL" id="JACCAS010000002">
    <property type="protein sequence ID" value="NYH25487.1"/>
    <property type="molecule type" value="Genomic_DNA"/>
</dbReference>
<dbReference type="InterPro" id="IPR008250">
    <property type="entry name" value="ATPase_P-typ_transduc_dom_A_sf"/>
</dbReference>
<dbReference type="GO" id="GO:0015086">
    <property type="term" value="F:cadmium ion transmembrane transporter activity"/>
    <property type="evidence" value="ECO:0007669"/>
    <property type="project" value="TreeGrafter"/>
</dbReference>
<protein>
    <recommendedName>
        <fullName evidence="6">P-type Zn(2+) transporter</fullName>
        <ecNumber evidence="6">7.2.2.12</ecNumber>
    </recommendedName>
</protein>
<dbReference type="InterPro" id="IPR027256">
    <property type="entry name" value="P-typ_ATPase_IB"/>
</dbReference>
<feature type="domain" description="P-type ATPase A" evidence="10">
    <location>
        <begin position="175"/>
        <end position="276"/>
    </location>
</feature>
<dbReference type="SUPFAM" id="SSF56784">
    <property type="entry name" value="HAD-like"/>
    <property type="match status" value="1"/>
</dbReference>
<keyword evidence="8" id="KW-1003">Cell membrane</keyword>
<dbReference type="InterPro" id="IPR023298">
    <property type="entry name" value="ATPase_P-typ_TM_dom_sf"/>
</dbReference>
<comment type="caution">
    <text evidence="11">The sequence shown here is derived from an EMBL/GenBank/DDBJ whole genome shotgun (WGS) entry which is preliminary data.</text>
</comment>
<feature type="compositionally biased region" description="Basic and acidic residues" evidence="9">
    <location>
        <begin position="11"/>
        <end position="37"/>
    </location>
</feature>
<evidence type="ECO:0000256" key="6">
    <source>
        <dbReference type="ARBA" id="ARBA00039097"/>
    </source>
</evidence>
<dbReference type="Pfam" id="PF00702">
    <property type="entry name" value="Hydrolase"/>
    <property type="match status" value="1"/>
</dbReference>
<dbReference type="GO" id="GO:0005524">
    <property type="term" value="F:ATP binding"/>
    <property type="evidence" value="ECO:0007669"/>
    <property type="project" value="UniProtKB-UniRule"/>
</dbReference>
<dbReference type="PANTHER" id="PTHR48085">
    <property type="entry name" value="CADMIUM/ZINC-TRANSPORTING ATPASE HMA2-RELATED"/>
    <property type="match status" value="1"/>
</dbReference>
<dbReference type="PRINTS" id="PR00119">
    <property type="entry name" value="CATATPASE"/>
</dbReference>
<dbReference type="NCBIfam" id="TIGR01494">
    <property type="entry name" value="ATPase_P-type"/>
    <property type="match status" value="2"/>
</dbReference>
<dbReference type="PROSITE" id="PS00154">
    <property type="entry name" value="ATPASE_E1_E2"/>
    <property type="match status" value="1"/>
</dbReference>
<dbReference type="InterPro" id="IPR023214">
    <property type="entry name" value="HAD_sf"/>
</dbReference>
<dbReference type="AlphaFoldDB" id="A0A7Y9WRN6"/>
<dbReference type="GO" id="GO:0005886">
    <property type="term" value="C:plasma membrane"/>
    <property type="evidence" value="ECO:0007669"/>
    <property type="project" value="UniProtKB-SubCell"/>
</dbReference>
<dbReference type="GO" id="GO:0016887">
    <property type="term" value="F:ATP hydrolysis activity"/>
    <property type="evidence" value="ECO:0007669"/>
    <property type="project" value="InterPro"/>
</dbReference>
<evidence type="ECO:0000256" key="5">
    <source>
        <dbReference type="ARBA" id="ARBA00023136"/>
    </source>
</evidence>
<dbReference type="InterPro" id="IPR018303">
    <property type="entry name" value="ATPase_P-typ_P_site"/>
</dbReference>
<dbReference type="GO" id="GO:0046872">
    <property type="term" value="F:metal ion binding"/>
    <property type="evidence" value="ECO:0007669"/>
    <property type="project" value="UniProtKB-KW"/>
</dbReference>
<comment type="subcellular location">
    <subcellularLocation>
        <location evidence="8">Cell membrane</location>
    </subcellularLocation>
    <subcellularLocation>
        <location evidence="1">Membrane</location>
    </subcellularLocation>
</comment>
<evidence type="ECO:0000313" key="12">
    <source>
        <dbReference type="Proteomes" id="UP000540929"/>
    </source>
</evidence>
<evidence type="ECO:0000313" key="11">
    <source>
        <dbReference type="EMBL" id="NYH25487.1"/>
    </source>
</evidence>
<dbReference type="Gene3D" id="2.70.150.10">
    <property type="entry name" value="Calcium-transporting ATPase, cytoplasmic transduction domain A"/>
    <property type="match status" value="1"/>
</dbReference>
<dbReference type="GO" id="GO:0016463">
    <property type="term" value="F:P-type zinc transporter activity"/>
    <property type="evidence" value="ECO:0007669"/>
    <property type="project" value="UniProtKB-EC"/>
</dbReference>
<gene>
    <name evidence="11" type="ORF">GGD40_005058</name>
</gene>
<dbReference type="InterPro" id="IPR023299">
    <property type="entry name" value="ATPase_P-typ_cyto_dom_N"/>
</dbReference>
<keyword evidence="8" id="KW-0479">Metal-binding</keyword>
<evidence type="ECO:0000256" key="4">
    <source>
        <dbReference type="ARBA" id="ARBA00022989"/>
    </source>
</evidence>
<keyword evidence="8" id="KW-0067">ATP-binding</keyword>
<keyword evidence="4 8" id="KW-1133">Transmembrane helix</keyword>
<feature type="transmembrane region" description="Helical" evidence="8">
    <location>
        <begin position="629"/>
        <end position="648"/>
    </location>
</feature>
<dbReference type="InterPro" id="IPR059000">
    <property type="entry name" value="ATPase_P-type_domA"/>
</dbReference>
<dbReference type="PANTHER" id="PTHR48085:SF5">
    <property type="entry name" value="CADMIUM_ZINC-TRANSPORTING ATPASE HMA4-RELATED"/>
    <property type="match status" value="1"/>
</dbReference>
<feature type="region of interest" description="Disordered" evidence="9">
    <location>
        <begin position="1"/>
        <end position="55"/>
    </location>
</feature>
<organism evidence="11 12">
    <name type="scientific">Paraburkholderia bryophila</name>
    <dbReference type="NCBI Taxonomy" id="420952"/>
    <lineage>
        <taxon>Bacteria</taxon>
        <taxon>Pseudomonadati</taxon>
        <taxon>Pseudomonadota</taxon>
        <taxon>Betaproteobacteria</taxon>
        <taxon>Burkholderiales</taxon>
        <taxon>Burkholderiaceae</taxon>
        <taxon>Paraburkholderia</taxon>
    </lineage>
</organism>
<evidence type="ECO:0000256" key="3">
    <source>
        <dbReference type="ARBA" id="ARBA00022692"/>
    </source>
</evidence>
<comment type="catalytic activity">
    <reaction evidence="7">
        <text>Zn(2+)(in) + ATP + H2O = Zn(2+)(out) + ADP + phosphate + H(+)</text>
        <dbReference type="Rhea" id="RHEA:20621"/>
        <dbReference type="ChEBI" id="CHEBI:15377"/>
        <dbReference type="ChEBI" id="CHEBI:15378"/>
        <dbReference type="ChEBI" id="CHEBI:29105"/>
        <dbReference type="ChEBI" id="CHEBI:30616"/>
        <dbReference type="ChEBI" id="CHEBI:43474"/>
        <dbReference type="ChEBI" id="CHEBI:456216"/>
        <dbReference type="EC" id="7.2.2.12"/>
    </reaction>
</comment>
<evidence type="ECO:0000256" key="7">
    <source>
        <dbReference type="ARBA" id="ARBA00047308"/>
    </source>
</evidence>